<organism evidence="2 3">
    <name type="scientific">Datura stramonium</name>
    <name type="common">Jimsonweed</name>
    <name type="synonym">Common thornapple</name>
    <dbReference type="NCBI Taxonomy" id="4076"/>
    <lineage>
        <taxon>Eukaryota</taxon>
        <taxon>Viridiplantae</taxon>
        <taxon>Streptophyta</taxon>
        <taxon>Embryophyta</taxon>
        <taxon>Tracheophyta</taxon>
        <taxon>Spermatophyta</taxon>
        <taxon>Magnoliopsida</taxon>
        <taxon>eudicotyledons</taxon>
        <taxon>Gunneridae</taxon>
        <taxon>Pentapetalae</taxon>
        <taxon>asterids</taxon>
        <taxon>lamiids</taxon>
        <taxon>Solanales</taxon>
        <taxon>Solanaceae</taxon>
        <taxon>Solanoideae</taxon>
        <taxon>Datureae</taxon>
        <taxon>Datura</taxon>
    </lineage>
</organism>
<evidence type="ECO:0000256" key="1">
    <source>
        <dbReference type="SAM" id="MobiDB-lite"/>
    </source>
</evidence>
<feature type="non-terminal residue" evidence="2">
    <location>
        <position position="153"/>
    </location>
</feature>
<comment type="caution">
    <text evidence="2">The sequence shown here is derived from an EMBL/GenBank/DDBJ whole genome shotgun (WGS) entry which is preliminary data.</text>
</comment>
<gene>
    <name evidence="2" type="ORF">HAX54_001844</name>
</gene>
<name>A0ABS8T307_DATST</name>
<sequence>MFSGLKVMDLGVFETFGLKLKKKECTKQELKRKKIVQCHARATISARRQAIGDTGCARQQQTGATGRATRSKAGKRPSARRLCPSAIRHAQQHSPSAMGRAHQHWTRQQLGATWKRLPTPKNGSPTSTRKRNFKFIKEQAKHKSTTINTPLFP</sequence>
<reference evidence="2 3" key="1">
    <citation type="journal article" date="2021" name="BMC Genomics">
        <title>Datura genome reveals duplications of psychoactive alkaloid biosynthetic genes and high mutation rate following tissue culture.</title>
        <authorList>
            <person name="Rajewski A."/>
            <person name="Carter-House D."/>
            <person name="Stajich J."/>
            <person name="Litt A."/>
        </authorList>
    </citation>
    <scope>NUCLEOTIDE SEQUENCE [LARGE SCALE GENOMIC DNA]</scope>
    <source>
        <strain evidence="2">AR-01</strain>
    </source>
</reference>
<dbReference type="EMBL" id="JACEIK010001076">
    <property type="protein sequence ID" value="MCD7465746.1"/>
    <property type="molecule type" value="Genomic_DNA"/>
</dbReference>
<proteinExistence type="predicted"/>
<protein>
    <submittedName>
        <fullName evidence="2">Uncharacterized protein</fullName>
    </submittedName>
</protein>
<feature type="compositionally biased region" description="Basic residues" evidence="1">
    <location>
        <begin position="69"/>
        <end position="79"/>
    </location>
</feature>
<evidence type="ECO:0000313" key="2">
    <source>
        <dbReference type="EMBL" id="MCD7465746.1"/>
    </source>
</evidence>
<evidence type="ECO:0000313" key="3">
    <source>
        <dbReference type="Proteomes" id="UP000823775"/>
    </source>
</evidence>
<keyword evidence="3" id="KW-1185">Reference proteome</keyword>
<accession>A0ABS8T307</accession>
<dbReference type="Proteomes" id="UP000823775">
    <property type="component" value="Unassembled WGS sequence"/>
</dbReference>
<feature type="region of interest" description="Disordered" evidence="1">
    <location>
        <begin position="50"/>
        <end position="80"/>
    </location>
</feature>